<gene>
    <name evidence="2" type="ORF">K466DRAFT_647116</name>
</gene>
<evidence type="ECO:0000313" key="3">
    <source>
        <dbReference type="Proteomes" id="UP000308197"/>
    </source>
</evidence>
<dbReference type="EMBL" id="ML211293">
    <property type="protein sequence ID" value="TFK84796.1"/>
    <property type="molecule type" value="Genomic_DNA"/>
</dbReference>
<keyword evidence="2" id="KW-0378">Hydrolase</keyword>
<reference evidence="2 3" key="1">
    <citation type="journal article" date="2019" name="Nat. Ecol. Evol.">
        <title>Megaphylogeny resolves global patterns of mushroom evolution.</title>
        <authorList>
            <person name="Varga T."/>
            <person name="Krizsan K."/>
            <person name="Foldi C."/>
            <person name="Dima B."/>
            <person name="Sanchez-Garcia M."/>
            <person name="Sanchez-Ramirez S."/>
            <person name="Szollosi G.J."/>
            <person name="Szarkandi J.G."/>
            <person name="Papp V."/>
            <person name="Albert L."/>
            <person name="Andreopoulos W."/>
            <person name="Angelini C."/>
            <person name="Antonin V."/>
            <person name="Barry K.W."/>
            <person name="Bougher N.L."/>
            <person name="Buchanan P."/>
            <person name="Buyck B."/>
            <person name="Bense V."/>
            <person name="Catcheside P."/>
            <person name="Chovatia M."/>
            <person name="Cooper J."/>
            <person name="Damon W."/>
            <person name="Desjardin D."/>
            <person name="Finy P."/>
            <person name="Geml J."/>
            <person name="Haridas S."/>
            <person name="Hughes K."/>
            <person name="Justo A."/>
            <person name="Karasinski D."/>
            <person name="Kautmanova I."/>
            <person name="Kiss B."/>
            <person name="Kocsube S."/>
            <person name="Kotiranta H."/>
            <person name="LaButti K.M."/>
            <person name="Lechner B.E."/>
            <person name="Liimatainen K."/>
            <person name="Lipzen A."/>
            <person name="Lukacs Z."/>
            <person name="Mihaltcheva S."/>
            <person name="Morgado L.N."/>
            <person name="Niskanen T."/>
            <person name="Noordeloos M.E."/>
            <person name="Ohm R.A."/>
            <person name="Ortiz-Santana B."/>
            <person name="Ovrebo C."/>
            <person name="Racz N."/>
            <person name="Riley R."/>
            <person name="Savchenko A."/>
            <person name="Shiryaev A."/>
            <person name="Soop K."/>
            <person name="Spirin V."/>
            <person name="Szebenyi C."/>
            <person name="Tomsovsky M."/>
            <person name="Tulloss R.E."/>
            <person name="Uehling J."/>
            <person name="Grigoriev I.V."/>
            <person name="Vagvolgyi C."/>
            <person name="Papp T."/>
            <person name="Martin F.M."/>
            <person name="Miettinen O."/>
            <person name="Hibbett D.S."/>
            <person name="Nagy L.G."/>
        </authorList>
    </citation>
    <scope>NUCLEOTIDE SEQUENCE [LARGE SCALE GENOMIC DNA]</scope>
    <source>
        <strain evidence="2 3">HHB13444</strain>
    </source>
</reference>
<dbReference type="Gene3D" id="3.40.50.1820">
    <property type="entry name" value="alpha/beta hydrolase"/>
    <property type="match status" value="1"/>
</dbReference>
<organism evidence="2 3">
    <name type="scientific">Polyporus arcularius HHB13444</name>
    <dbReference type="NCBI Taxonomy" id="1314778"/>
    <lineage>
        <taxon>Eukaryota</taxon>
        <taxon>Fungi</taxon>
        <taxon>Dikarya</taxon>
        <taxon>Basidiomycota</taxon>
        <taxon>Agaricomycotina</taxon>
        <taxon>Agaricomycetes</taxon>
        <taxon>Polyporales</taxon>
        <taxon>Polyporaceae</taxon>
        <taxon>Polyporus</taxon>
    </lineage>
</organism>
<dbReference type="GO" id="GO:0016787">
    <property type="term" value="F:hydrolase activity"/>
    <property type="evidence" value="ECO:0007669"/>
    <property type="project" value="UniProtKB-KW"/>
</dbReference>
<name>A0A5C3P569_9APHY</name>
<evidence type="ECO:0000313" key="2">
    <source>
        <dbReference type="EMBL" id="TFK84796.1"/>
    </source>
</evidence>
<dbReference type="Proteomes" id="UP000308197">
    <property type="component" value="Unassembled WGS sequence"/>
</dbReference>
<evidence type="ECO:0000259" key="1">
    <source>
        <dbReference type="Pfam" id="PF12697"/>
    </source>
</evidence>
<dbReference type="STRING" id="1314778.A0A5C3P569"/>
<protein>
    <submittedName>
        <fullName evidence="2">Alpha/beta-hydrolase</fullName>
    </submittedName>
</protein>
<feature type="domain" description="AB hydrolase-1" evidence="1">
    <location>
        <begin position="41"/>
        <end position="330"/>
    </location>
</feature>
<dbReference type="SUPFAM" id="SSF53474">
    <property type="entry name" value="alpha/beta-Hydrolases"/>
    <property type="match status" value="1"/>
</dbReference>
<dbReference type="InterPro" id="IPR000073">
    <property type="entry name" value="AB_hydrolase_1"/>
</dbReference>
<dbReference type="InterPro" id="IPR029058">
    <property type="entry name" value="AB_hydrolase_fold"/>
</dbReference>
<dbReference type="InParanoid" id="A0A5C3P569"/>
<sequence length="348" mass="39199">MSWTARTFTATFHSRTAKVLTFVGKRYTPSPHIQDLNGVTLVFFHCAGSHKEAWEPMIDLLQCQLQELASDRLVSIREAWSFDMPNHGEAASLNGPTLEKGKAGLTVEECSDGFKQFVSDDMLSGHKLVGIGHSLGASALVLSTITTHLAGVVYDSMILVEPAIITRADYGAVDWQYTRCNRTDRERALKAMNTAISKRKDTWDTREEARSFFLQRYPWKTWDVRVLDLFVRHGLRNVELQDSGTASAVKLCCDKDNERRAYRQDEVYFDVVDRLQSLDPAVPVHLIFGQREDVMPKYVYDSILGMRDYASVQRVQNAGHFTLHENPNGLSAAIARILSDTVSPQAKL</sequence>
<accession>A0A5C3P569</accession>
<dbReference type="Pfam" id="PF12697">
    <property type="entry name" value="Abhydrolase_6"/>
    <property type="match status" value="1"/>
</dbReference>
<dbReference type="AlphaFoldDB" id="A0A5C3P569"/>
<proteinExistence type="predicted"/>
<keyword evidence="3" id="KW-1185">Reference proteome</keyword>